<feature type="signal peptide" evidence="1">
    <location>
        <begin position="1"/>
        <end position="25"/>
    </location>
</feature>
<feature type="domain" description="SH3b" evidence="2">
    <location>
        <begin position="33"/>
        <end position="85"/>
    </location>
</feature>
<organism evidence="3 4">
    <name type="scientific">Inquilinus ginsengisoli</name>
    <dbReference type="NCBI Taxonomy" id="363840"/>
    <lineage>
        <taxon>Bacteria</taxon>
        <taxon>Pseudomonadati</taxon>
        <taxon>Pseudomonadota</taxon>
        <taxon>Alphaproteobacteria</taxon>
        <taxon>Rhodospirillales</taxon>
        <taxon>Rhodospirillaceae</taxon>
        <taxon>Inquilinus</taxon>
    </lineage>
</organism>
<reference evidence="3 4" key="1">
    <citation type="submission" date="2023-07" db="EMBL/GenBank/DDBJ databases">
        <title>Sorghum-associated microbial communities from plants grown in Nebraska, USA.</title>
        <authorList>
            <person name="Schachtman D."/>
        </authorList>
    </citation>
    <scope>NUCLEOTIDE SEQUENCE [LARGE SCALE GENOMIC DNA]</scope>
    <source>
        <strain evidence="3 4">584</strain>
    </source>
</reference>
<dbReference type="Gene3D" id="2.30.30.40">
    <property type="entry name" value="SH3 Domains"/>
    <property type="match status" value="1"/>
</dbReference>
<accession>A0ABU1JY56</accession>
<keyword evidence="4" id="KW-1185">Reference proteome</keyword>
<comment type="caution">
    <text evidence="3">The sequence shown here is derived from an EMBL/GenBank/DDBJ whole genome shotgun (WGS) entry which is preliminary data.</text>
</comment>
<proteinExistence type="predicted"/>
<evidence type="ECO:0000256" key="1">
    <source>
        <dbReference type="SAM" id="SignalP"/>
    </source>
</evidence>
<evidence type="ECO:0000259" key="2">
    <source>
        <dbReference type="Pfam" id="PF08239"/>
    </source>
</evidence>
<feature type="chain" id="PRO_5046314309" evidence="1">
    <location>
        <begin position="26"/>
        <end position="134"/>
    </location>
</feature>
<keyword evidence="1" id="KW-0732">Signal</keyword>
<protein>
    <submittedName>
        <fullName evidence="3">Uncharacterized protein YraI</fullName>
    </submittedName>
</protein>
<sequence>MRWKLALAAAAGLAVAALAAPAANAAPGYTTTSLSLRAGPGRDYPAVLRLRPGTPVEIFGCQRGWDWCDIGVGPDRGWVSGRFLQADFQSRRRGLVEVAPQIGVPLITFDFGHYWGDHYHGRPWFTDHDRWGHR</sequence>
<dbReference type="EMBL" id="JAVDPW010000009">
    <property type="protein sequence ID" value="MDR6292489.1"/>
    <property type="molecule type" value="Genomic_DNA"/>
</dbReference>
<dbReference type="Pfam" id="PF08239">
    <property type="entry name" value="SH3_3"/>
    <property type="match status" value="1"/>
</dbReference>
<dbReference type="RefSeq" id="WP_309798632.1">
    <property type="nucleotide sequence ID" value="NZ_JAVDPW010000009.1"/>
</dbReference>
<dbReference type="Proteomes" id="UP001262410">
    <property type="component" value="Unassembled WGS sequence"/>
</dbReference>
<evidence type="ECO:0000313" key="3">
    <source>
        <dbReference type="EMBL" id="MDR6292489.1"/>
    </source>
</evidence>
<dbReference type="InterPro" id="IPR003646">
    <property type="entry name" value="SH3-like_bac-type"/>
</dbReference>
<name>A0ABU1JY56_9PROT</name>
<gene>
    <name evidence="3" type="ORF">E9232_005029</name>
</gene>
<evidence type="ECO:0000313" key="4">
    <source>
        <dbReference type="Proteomes" id="UP001262410"/>
    </source>
</evidence>